<proteinExistence type="predicted"/>
<organism evidence="3 4">
    <name type="scientific">Paenibacillus cisolokensis</name>
    <dbReference type="NCBI Taxonomy" id="1658519"/>
    <lineage>
        <taxon>Bacteria</taxon>
        <taxon>Bacillati</taxon>
        <taxon>Bacillota</taxon>
        <taxon>Bacilli</taxon>
        <taxon>Bacillales</taxon>
        <taxon>Paenibacillaceae</taxon>
        <taxon>Paenibacillus</taxon>
    </lineage>
</organism>
<dbReference type="InterPro" id="IPR041447">
    <property type="entry name" value="Mannosidase_ig"/>
</dbReference>
<comment type="caution">
    <text evidence="3">The sequence shown here is derived from an EMBL/GenBank/DDBJ whole genome shotgun (WGS) entry which is preliminary data.</text>
</comment>
<evidence type="ECO:0000259" key="1">
    <source>
        <dbReference type="Pfam" id="PF17753"/>
    </source>
</evidence>
<evidence type="ECO:0000313" key="3">
    <source>
        <dbReference type="EMBL" id="GIQ65246.1"/>
    </source>
</evidence>
<dbReference type="Proteomes" id="UP000680304">
    <property type="component" value="Unassembled WGS sequence"/>
</dbReference>
<dbReference type="EMBL" id="BOVJ01000125">
    <property type="protein sequence ID" value="GIQ65246.1"/>
    <property type="molecule type" value="Genomic_DNA"/>
</dbReference>
<evidence type="ECO:0000259" key="2">
    <source>
        <dbReference type="Pfam" id="PF17786"/>
    </source>
</evidence>
<evidence type="ECO:0000313" key="4">
    <source>
        <dbReference type="Proteomes" id="UP000680304"/>
    </source>
</evidence>
<dbReference type="Gene3D" id="2.60.40.10">
    <property type="entry name" value="Immunoglobulins"/>
    <property type="match status" value="1"/>
</dbReference>
<gene>
    <name evidence="3" type="ORF">PACILC2_38140</name>
</gene>
<reference evidence="3 4" key="1">
    <citation type="submission" date="2021-04" db="EMBL/GenBank/DDBJ databases">
        <title>Draft genome sequence of Paenibacillus cisolokensis, LC2-13A.</title>
        <authorList>
            <person name="Uke A."/>
            <person name="Chhe C."/>
            <person name="Baramee S."/>
            <person name="Kosugi A."/>
        </authorList>
    </citation>
    <scope>NUCLEOTIDE SEQUENCE [LARGE SCALE GENOMIC DNA]</scope>
    <source>
        <strain evidence="3 4">LC2-13A</strain>
    </source>
</reference>
<name>A0ABQ4NAN3_9BACL</name>
<accession>A0ABQ4NAN3</accession>
<dbReference type="InterPro" id="IPR013783">
    <property type="entry name" value="Ig-like_fold"/>
</dbReference>
<feature type="domain" description="Beta-mannosidase Ig-fold" evidence="1">
    <location>
        <begin position="69"/>
        <end position="135"/>
    </location>
</feature>
<dbReference type="Pfam" id="PF17786">
    <property type="entry name" value="Mannosidase_ig"/>
    <property type="match status" value="1"/>
</dbReference>
<dbReference type="InterPro" id="IPR041625">
    <property type="entry name" value="Beta-mannosidase_Ig"/>
</dbReference>
<dbReference type="InterPro" id="IPR036156">
    <property type="entry name" value="Beta-gal/glucu_dom_sf"/>
</dbReference>
<keyword evidence="4" id="KW-1185">Reference proteome</keyword>
<sequence length="148" mass="15908">MTDFAGNAVFETGFEAKVPANGAVRLGTLSEGDVLNGRAAEDVVVVLTAQGFEAPANVVYLRDPKDLRLPAAELDVVVNEAESTVRVTARGHLARFVKLDLPQGNVRFSDNFFDLLPGESKTVRVTDRTGEPVSLARLSVSALNVKQR</sequence>
<dbReference type="SUPFAM" id="SSF49303">
    <property type="entry name" value="beta-Galactosidase/glucuronidase domain"/>
    <property type="match status" value="1"/>
</dbReference>
<feature type="domain" description="Mannosidase Ig/CBM-like" evidence="2">
    <location>
        <begin position="3"/>
        <end position="66"/>
    </location>
</feature>
<dbReference type="Pfam" id="PF17753">
    <property type="entry name" value="Ig_mannosidase"/>
    <property type="match status" value="1"/>
</dbReference>
<evidence type="ECO:0008006" key="5">
    <source>
        <dbReference type="Google" id="ProtNLM"/>
    </source>
</evidence>
<protein>
    <recommendedName>
        <fullName evidence="5">Fibronectin type III-like domain-containing protein</fullName>
    </recommendedName>
</protein>